<dbReference type="PIRSF" id="PIRSF005572">
    <property type="entry name" value="NifS"/>
    <property type="match status" value="1"/>
</dbReference>
<dbReference type="GO" id="GO:0046872">
    <property type="term" value="F:metal ion binding"/>
    <property type="evidence" value="ECO:0007669"/>
    <property type="project" value="UniProtKB-KW"/>
</dbReference>
<evidence type="ECO:0000256" key="1">
    <source>
        <dbReference type="ARBA" id="ARBA00001933"/>
    </source>
</evidence>
<dbReference type="InterPro" id="IPR015421">
    <property type="entry name" value="PyrdxlP-dep_Trfase_major"/>
</dbReference>
<comment type="similarity">
    <text evidence="2">Belongs to the class-V pyridoxal-phosphate-dependent aminotransferase family. NifS/IscS subfamily.</text>
</comment>
<name>A0A517MDT1_9BACT</name>
<feature type="domain" description="Aminotransferase class V" evidence="9">
    <location>
        <begin position="4"/>
        <end position="360"/>
    </location>
</feature>
<dbReference type="Pfam" id="PF00266">
    <property type="entry name" value="Aminotran_5"/>
    <property type="match status" value="1"/>
</dbReference>
<dbReference type="GO" id="GO:0031071">
    <property type="term" value="F:cysteine desulfurase activity"/>
    <property type="evidence" value="ECO:0007669"/>
    <property type="project" value="UniProtKB-EC"/>
</dbReference>
<dbReference type="Gene3D" id="3.40.640.10">
    <property type="entry name" value="Type I PLP-dependent aspartate aminotransferase-like (Major domain)"/>
    <property type="match status" value="1"/>
</dbReference>
<sequence>MPPIYLDYNTTTPLAPSVLEAMHPFWCEHFLLPSQEHQQGRAIGEGIERAREQVAELVGCDSFEIVFTDGGTEANNLAILGMGDAKAPGHILVSILEHESVLLAAESLMESGWKVDQIPCDPNGVISVDAVESRLQPDTELVCVQAANPILGTLQPIRDIAEVCHKHDVRLHCDATQMFGKMPVDVSSLGADTMSVSGHKFYGPKGTGALFVRRGLSLKPFRFGEPREMGLRPGAENIPGIIGLGAASLLASRCADQAADRLEELSQRFLSRLRETVDPELQIVCEDSARLPNTLTLLLPTDARRVQKMADRLIMAAARSASPPDQMTRSLRAIGLKPNEISRALRISLGWNTSQDQVDRSVELLAETWEISTL</sequence>
<evidence type="ECO:0000256" key="4">
    <source>
        <dbReference type="ARBA" id="ARBA00022723"/>
    </source>
</evidence>
<dbReference type="SUPFAM" id="SSF53383">
    <property type="entry name" value="PLP-dependent transferases"/>
    <property type="match status" value="1"/>
</dbReference>
<evidence type="ECO:0000256" key="5">
    <source>
        <dbReference type="ARBA" id="ARBA00022898"/>
    </source>
</evidence>
<dbReference type="InterPro" id="IPR000192">
    <property type="entry name" value="Aminotrans_V_dom"/>
</dbReference>
<dbReference type="EMBL" id="CP036262">
    <property type="protein sequence ID" value="QDS93043.1"/>
    <property type="molecule type" value="Genomic_DNA"/>
</dbReference>
<dbReference type="InterPro" id="IPR015424">
    <property type="entry name" value="PyrdxlP-dep_Trfase"/>
</dbReference>
<gene>
    <name evidence="10" type="primary">iscS_2</name>
    <name evidence="10" type="ORF">FF011L_17980</name>
</gene>
<dbReference type="OrthoDB" id="9808002at2"/>
<dbReference type="Proteomes" id="UP000320672">
    <property type="component" value="Chromosome"/>
</dbReference>
<keyword evidence="3 10" id="KW-0808">Transferase</keyword>
<evidence type="ECO:0000256" key="3">
    <source>
        <dbReference type="ARBA" id="ARBA00022679"/>
    </source>
</evidence>
<keyword evidence="11" id="KW-1185">Reference proteome</keyword>
<evidence type="ECO:0000259" key="9">
    <source>
        <dbReference type="Pfam" id="PF00266"/>
    </source>
</evidence>
<dbReference type="RefSeq" id="WP_145351197.1">
    <property type="nucleotide sequence ID" value="NZ_CP036262.1"/>
</dbReference>
<evidence type="ECO:0000313" key="10">
    <source>
        <dbReference type="EMBL" id="QDS93043.1"/>
    </source>
</evidence>
<keyword evidence="5" id="KW-0663">Pyridoxal phosphate</keyword>
<keyword evidence="4" id="KW-0479">Metal-binding</keyword>
<evidence type="ECO:0000256" key="8">
    <source>
        <dbReference type="ARBA" id="ARBA00050776"/>
    </source>
</evidence>
<dbReference type="GO" id="GO:0051536">
    <property type="term" value="F:iron-sulfur cluster binding"/>
    <property type="evidence" value="ECO:0007669"/>
    <property type="project" value="UniProtKB-KW"/>
</dbReference>
<evidence type="ECO:0000256" key="7">
    <source>
        <dbReference type="ARBA" id="ARBA00023014"/>
    </source>
</evidence>
<dbReference type="PANTHER" id="PTHR11601:SF34">
    <property type="entry name" value="CYSTEINE DESULFURASE"/>
    <property type="match status" value="1"/>
</dbReference>
<dbReference type="EC" id="2.8.1.7" evidence="10"/>
<keyword evidence="6" id="KW-0408">Iron</keyword>
<accession>A0A517MDT1</accession>
<dbReference type="Gene3D" id="3.90.1150.10">
    <property type="entry name" value="Aspartate Aminotransferase, domain 1"/>
    <property type="match status" value="1"/>
</dbReference>
<comment type="catalytic activity">
    <reaction evidence="8">
        <text>(sulfur carrier)-H + L-cysteine = (sulfur carrier)-SH + L-alanine</text>
        <dbReference type="Rhea" id="RHEA:43892"/>
        <dbReference type="Rhea" id="RHEA-COMP:14737"/>
        <dbReference type="Rhea" id="RHEA-COMP:14739"/>
        <dbReference type="ChEBI" id="CHEBI:29917"/>
        <dbReference type="ChEBI" id="CHEBI:35235"/>
        <dbReference type="ChEBI" id="CHEBI:57972"/>
        <dbReference type="ChEBI" id="CHEBI:64428"/>
        <dbReference type="EC" id="2.8.1.7"/>
    </reaction>
</comment>
<keyword evidence="7" id="KW-0411">Iron-sulfur</keyword>
<dbReference type="InterPro" id="IPR015422">
    <property type="entry name" value="PyrdxlP-dep_Trfase_small"/>
</dbReference>
<reference evidence="10 11" key="1">
    <citation type="submission" date="2019-02" db="EMBL/GenBank/DDBJ databases">
        <title>Deep-cultivation of Planctomycetes and their phenomic and genomic characterization uncovers novel biology.</title>
        <authorList>
            <person name="Wiegand S."/>
            <person name="Jogler M."/>
            <person name="Boedeker C."/>
            <person name="Pinto D."/>
            <person name="Vollmers J."/>
            <person name="Rivas-Marin E."/>
            <person name="Kohn T."/>
            <person name="Peeters S.H."/>
            <person name="Heuer A."/>
            <person name="Rast P."/>
            <person name="Oberbeckmann S."/>
            <person name="Bunk B."/>
            <person name="Jeske O."/>
            <person name="Meyerdierks A."/>
            <person name="Storesund J.E."/>
            <person name="Kallscheuer N."/>
            <person name="Luecker S."/>
            <person name="Lage O.M."/>
            <person name="Pohl T."/>
            <person name="Merkel B.J."/>
            <person name="Hornburger P."/>
            <person name="Mueller R.-W."/>
            <person name="Bruemmer F."/>
            <person name="Labrenz M."/>
            <person name="Spormann A.M."/>
            <person name="Op den Camp H."/>
            <person name="Overmann J."/>
            <person name="Amann R."/>
            <person name="Jetten M.S.M."/>
            <person name="Mascher T."/>
            <person name="Medema M.H."/>
            <person name="Devos D.P."/>
            <person name="Kaster A.-K."/>
            <person name="Ovreas L."/>
            <person name="Rohde M."/>
            <person name="Galperin M.Y."/>
            <person name="Jogler C."/>
        </authorList>
    </citation>
    <scope>NUCLEOTIDE SEQUENCE [LARGE SCALE GENOMIC DNA]</scope>
    <source>
        <strain evidence="10 11">FF011L</strain>
    </source>
</reference>
<protein>
    <submittedName>
        <fullName evidence="10">Cysteine desulfurase</fullName>
        <ecNumber evidence="10">2.8.1.7</ecNumber>
    </submittedName>
</protein>
<dbReference type="PANTHER" id="PTHR11601">
    <property type="entry name" value="CYSTEINE DESULFURYLASE FAMILY MEMBER"/>
    <property type="match status" value="1"/>
</dbReference>
<evidence type="ECO:0000256" key="2">
    <source>
        <dbReference type="ARBA" id="ARBA00006490"/>
    </source>
</evidence>
<dbReference type="InterPro" id="IPR016454">
    <property type="entry name" value="Cysteine_dSase"/>
</dbReference>
<evidence type="ECO:0000313" key="11">
    <source>
        <dbReference type="Proteomes" id="UP000320672"/>
    </source>
</evidence>
<comment type="cofactor">
    <cofactor evidence="1">
        <name>pyridoxal 5'-phosphate</name>
        <dbReference type="ChEBI" id="CHEBI:597326"/>
    </cofactor>
</comment>
<evidence type="ECO:0000256" key="6">
    <source>
        <dbReference type="ARBA" id="ARBA00023004"/>
    </source>
</evidence>
<dbReference type="KEGG" id="rml:FF011L_17980"/>
<dbReference type="AlphaFoldDB" id="A0A517MDT1"/>
<proteinExistence type="inferred from homology"/>
<organism evidence="10 11">
    <name type="scientific">Roseimaritima multifibrata</name>
    <dbReference type="NCBI Taxonomy" id="1930274"/>
    <lineage>
        <taxon>Bacteria</taxon>
        <taxon>Pseudomonadati</taxon>
        <taxon>Planctomycetota</taxon>
        <taxon>Planctomycetia</taxon>
        <taxon>Pirellulales</taxon>
        <taxon>Pirellulaceae</taxon>
        <taxon>Roseimaritima</taxon>
    </lineage>
</organism>